<dbReference type="RefSeq" id="WP_107846961.1">
    <property type="nucleotide sequence ID" value="NZ_QBKS01000002.1"/>
</dbReference>
<protein>
    <submittedName>
        <fullName evidence="2">Pilus assembly protein CpaB</fullName>
    </submittedName>
</protein>
<keyword evidence="3" id="KW-1185">Reference proteome</keyword>
<dbReference type="SMART" id="SM00858">
    <property type="entry name" value="SAF"/>
    <property type="match status" value="1"/>
</dbReference>
<gene>
    <name evidence="2" type="ORF">C8N43_3468</name>
</gene>
<name>A0A2T6BF19_9RHOB</name>
<dbReference type="AlphaFoldDB" id="A0A2T6BF19"/>
<reference evidence="2 3" key="1">
    <citation type="submission" date="2018-04" db="EMBL/GenBank/DDBJ databases">
        <title>Genomic Encyclopedia of Archaeal and Bacterial Type Strains, Phase II (KMG-II): from individual species to whole genera.</title>
        <authorList>
            <person name="Goeker M."/>
        </authorList>
    </citation>
    <scope>NUCLEOTIDE SEQUENCE [LARGE SCALE GENOMIC DNA]</scope>
    <source>
        <strain evidence="2 3">DSM 100977</strain>
    </source>
</reference>
<dbReference type="InterPro" id="IPR031571">
    <property type="entry name" value="RcpC_dom"/>
</dbReference>
<comment type="caution">
    <text evidence="2">The sequence shown here is derived from an EMBL/GenBank/DDBJ whole genome shotgun (WGS) entry which is preliminary data.</text>
</comment>
<dbReference type="NCBIfam" id="TIGR03177">
    <property type="entry name" value="pilus_cpaB"/>
    <property type="match status" value="1"/>
</dbReference>
<dbReference type="InterPro" id="IPR013974">
    <property type="entry name" value="SAF"/>
</dbReference>
<evidence type="ECO:0000313" key="2">
    <source>
        <dbReference type="EMBL" id="PTX54651.1"/>
    </source>
</evidence>
<dbReference type="Pfam" id="PF08666">
    <property type="entry name" value="SAF"/>
    <property type="match status" value="1"/>
</dbReference>
<dbReference type="CDD" id="cd11614">
    <property type="entry name" value="SAF_CpaB_FlgA_like"/>
    <property type="match status" value="1"/>
</dbReference>
<dbReference type="Pfam" id="PF16976">
    <property type="entry name" value="RcpC"/>
    <property type="match status" value="1"/>
</dbReference>
<dbReference type="EMBL" id="QBKS01000002">
    <property type="protein sequence ID" value="PTX54651.1"/>
    <property type="molecule type" value="Genomic_DNA"/>
</dbReference>
<dbReference type="Proteomes" id="UP000243978">
    <property type="component" value="Unassembled WGS sequence"/>
</dbReference>
<proteinExistence type="predicted"/>
<organism evidence="2 3">
    <name type="scientific">Litoreibacter ponti</name>
    <dbReference type="NCBI Taxonomy" id="1510457"/>
    <lineage>
        <taxon>Bacteria</taxon>
        <taxon>Pseudomonadati</taxon>
        <taxon>Pseudomonadota</taxon>
        <taxon>Alphaproteobacteria</taxon>
        <taxon>Rhodobacterales</taxon>
        <taxon>Roseobacteraceae</taxon>
        <taxon>Litoreibacter</taxon>
    </lineage>
</organism>
<evidence type="ECO:0000313" key="3">
    <source>
        <dbReference type="Proteomes" id="UP000243978"/>
    </source>
</evidence>
<feature type="domain" description="SAF" evidence="1">
    <location>
        <begin position="42"/>
        <end position="110"/>
    </location>
</feature>
<dbReference type="OrthoDB" id="163768at2"/>
<sequence>MRIQPVLFAVFGLLLVVGSILFSQGMFSQQNSEATQLEADTVKLIAAAVDIPFGSEITRDKLWTQEWPAGSVPEGAYEDLTALLGAEGTAPRRAKQAFSQGDLILSDKVTFFGASVTISTALKDVTRAMAIKVSAETAVGGFVSPGDRVDVVLTQGRGETLRTGTILQDIRVLGIDQNADESSRGAREARTITVEVTPRGGQVLALSQQAGILSLTLRNDASNSAEVQLEQITMQDVWGEATPAPLPMVLEPEERTVRVRRGVDRQDVVLE</sequence>
<dbReference type="InterPro" id="IPR017592">
    <property type="entry name" value="Pilus_assmbl_Flp-typ_CpaB"/>
</dbReference>
<evidence type="ECO:0000259" key="1">
    <source>
        <dbReference type="SMART" id="SM00858"/>
    </source>
</evidence>
<accession>A0A2T6BF19</accession>